<proteinExistence type="predicted"/>
<reference evidence="2" key="1">
    <citation type="journal article" date="2020" name="Stud. Mycol.">
        <title>101 Dothideomycetes genomes: a test case for predicting lifestyles and emergence of pathogens.</title>
        <authorList>
            <person name="Haridas S."/>
            <person name="Albert R."/>
            <person name="Binder M."/>
            <person name="Bloem J."/>
            <person name="Labutti K."/>
            <person name="Salamov A."/>
            <person name="Andreopoulos B."/>
            <person name="Baker S."/>
            <person name="Barry K."/>
            <person name="Bills G."/>
            <person name="Bluhm B."/>
            <person name="Cannon C."/>
            <person name="Castanera R."/>
            <person name="Culley D."/>
            <person name="Daum C."/>
            <person name="Ezra D."/>
            <person name="Gonzalez J."/>
            <person name="Henrissat B."/>
            <person name="Kuo A."/>
            <person name="Liang C."/>
            <person name="Lipzen A."/>
            <person name="Lutzoni F."/>
            <person name="Magnuson J."/>
            <person name="Mondo S."/>
            <person name="Nolan M."/>
            <person name="Ohm R."/>
            <person name="Pangilinan J."/>
            <person name="Park H.-J."/>
            <person name="Ramirez L."/>
            <person name="Alfaro M."/>
            <person name="Sun H."/>
            <person name="Tritt A."/>
            <person name="Yoshinaga Y."/>
            <person name="Zwiers L.-H."/>
            <person name="Turgeon B."/>
            <person name="Goodwin S."/>
            <person name="Spatafora J."/>
            <person name="Crous P."/>
            <person name="Grigoriev I."/>
        </authorList>
    </citation>
    <scope>NUCLEOTIDE SEQUENCE</scope>
    <source>
        <strain evidence="2">CBS 207.26</strain>
    </source>
</reference>
<dbReference type="InterPro" id="IPR000719">
    <property type="entry name" value="Prot_kinase_dom"/>
</dbReference>
<dbReference type="EMBL" id="ML994616">
    <property type="protein sequence ID" value="KAF2191798.1"/>
    <property type="molecule type" value="Genomic_DNA"/>
</dbReference>
<evidence type="ECO:0000259" key="1">
    <source>
        <dbReference type="PROSITE" id="PS50011"/>
    </source>
</evidence>
<accession>A0A6A6EM05</accession>
<dbReference type="OrthoDB" id="4062651at2759"/>
<keyword evidence="3" id="KW-1185">Reference proteome</keyword>
<dbReference type="SUPFAM" id="SSF56112">
    <property type="entry name" value="Protein kinase-like (PK-like)"/>
    <property type="match status" value="1"/>
</dbReference>
<dbReference type="Pfam" id="PF00069">
    <property type="entry name" value="Pkinase"/>
    <property type="match status" value="1"/>
</dbReference>
<dbReference type="Proteomes" id="UP000800200">
    <property type="component" value="Unassembled WGS sequence"/>
</dbReference>
<evidence type="ECO:0000313" key="3">
    <source>
        <dbReference type="Proteomes" id="UP000800200"/>
    </source>
</evidence>
<name>A0A6A6EM05_9PEZI</name>
<evidence type="ECO:0000313" key="2">
    <source>
        <dbReference type="EMBL" id="KAF2191798.1"/>
    </source>
</evidence>
<organism evidence="2 3">
    <name type="scientific">Zopfia rhizophila CBS 207.26</name>
    <dbReference type="NCBI Taxonomy" id="1314779"/>
    <lineage>
        <taxon>Eukaryota</taxon>
        <taxon>Fungi</taxon>
        <taxon>Dikarya</taxon>
        <taxon>Ascomycota</taxon>
        <taxon>Pezizomycotina</taxon>
        <taxon>Dothideomycetes</taxon>
        <taxon>Dothideomycetes incertae sedis</taxon>
        <taxon>Zopfiaceae</taxon>
        <taxon>Zopfia</taxon>
    </lineage>
</organism>
<dbReference type="PROSITE" id="PS50011">
    <property type="entry name" value="PROTEIN_KINASE_DOM"/>
    <property type="match status" value="1"/>
</dbReference>
<feature type="domain" description="Protein kinase" evidence="1">
    <location>
        <begin position="1"/>
        <end position="165"/>
    </location>
</feature>
<dbReference type="GO" id="GO:0004672">
    <property type="term" value="F:protein kinase activity"/>
    <property type="evidence" value="ECO:0007669"/>
    <property type="project" value="InterPro"/>
</dbReference>
<sequence length="165" mass="18590">MPGFCSSLRTAQLEGVRHDYIKLSNIIHRGENVYFTDFSSSIWFGVSQETSTESPATATILYAAPESFQAGDGSPQRHGTKTDVYSLGMVYVEMLTVLHGSTIDDLREYVNGVNGSVEGSRTKQYHRVAEYFEEWFVPRSGVTMYLTCIQPMPRAEQDDRPQKEC</sequence>
<dbReference type="GO" id="GO:0005524">
    <property type="term" value="F:ATP binding"/>
    <property type="evidence" value="ECO:0007669"/>
    <property type="project" value="InterPro"/>
</dbReference>
<dbReference type="AlphaFoldDB" id="A0A6A6EM05"/>
<gene>
    <name evidence="2" type="ORF">K469DRAFT_804743</name>
</gene>
<dbReference type="Gene3D" id="1.10.510.10">
    <property type="entry name" value="Transferase(Phosphotransferase) domain 1"/>
    <property type="match status" value="1"/>
</dbReference>
<protein>
    <recommendedName>
        <fullName evidence="1">Protein kinase domain-containing protein</fullName>
    </recommendedName>
</protein>
<dbReference type="InterPro" id="IPR011009">
    <property type="entry name" value="Kinase-like_dom_sf"/>
</dbReference>